<dbReference type="AlphaFoldDB" id="A0AAV2JLK5"/>
<proteinExistence type="predicted"/>
<dbReference type="EMBL" id="OZ035835">
    <property type="protein sequence ID" value="CAL1577211.1"/>
    <property type="molecule type" value="Genomic_DNA"/>
</dbReference>
<keyword evidence="3" id="KW-1185">Reference proteome</keyword>
<feature type="compositionally biased region" description="Basic residues" evidence="1">
    <location>
        <begin position="94"/>
        <end position="107"/>
    </location>
</feature>
<reference evidence="2 3" key="1">
    <citation type="submission" date="2024-04" db="EMBL/GenBank/DDBJ databases">
        <authorList>
            <person name="Waldvogel A.-M."/>
            <person name="Schoenle A."/>
        </authorList>
    </citation>
    <scope>NUCLEOTIDE SEQUENCE [LARGE SCALE GENOMIC DNA]</scope>
</reference>
<sequence>MKSHYLHNPVHLACPRQLGSEGREQEDSSEEDTEHVHLPPMSLMEKEGSPSPRGLERPRREVAKKPRYFTSGEEDEEDEGEDYHPPLQESSGKVSRRPKLSTSRKQR</sequence>
<organism evidence="2 3">
    <name type="scientific">Knipowitschia caucasica</name>
    <name type="common">Caucasian dwarf goby</name>
    <name type="synonym">Pomatoschistus caucasicus</name>
    <dbReference type="NCBI Taxonomy" id="637954"/>
    <lineage>
        <taxon>Eukaryota</taxon>
        <taxon>Metazoa</taxon>
        <taxon>Chordata</taxon>
        <taxon>Craniata</taxon>
        <taxon>Vertebrata</taxon>
        <taxon>Euteleostomi</taxon>
        <taxon>Actinopterygii</taxon>
        <taxon>Neopterygii</taxon>
        <taxon>Teleostei</taxon>
        <taxon>Neoteleostei</taxon>
        <taxon>Acanthomorphata</taxon>
        <taxon>Gobiaria</taxon>
        <taxon>Gobiiformes</taxon>
        <taxon>Gobioidei</taxon>
        <taxon>Gobiidae</taxon>
        <taxon>Gobiinae</taxon>
        <taxon>Knipowitschia</taxon>
    </lineage>
</organism>
<evidence type="ECO:0000313" key="3">
    <source>
        <dbReference type="Proteomes" id="UP001497482"/>
    </source>
</evidence>
<feature type="compositionally biased region" description="Acidic residues" evidence="1">
    <location>
        <begin position="72"/>
        <end position="81"/>
    </location>
</feature>
<feature type="compositionally biased region" description="Basic and acidic residues" evidence="1">
    <location>
        <begin position="44"/>
        <end position="64"/>
    </location>
</feature>
<accession>A0AAV2JLK5</accession>
<name>A0AAV2JLK5_KNICA</name>
<dbReference type="Proteomes" id="UP001497482">
    <property type="component" value="Chromosome 13"/>
</dbReference>
<evidence type="ECO:0000256" key="1">
    <source>
        <dbReference type="SAM" id="MobiDB-lite"/>
    </source>
</evidence>
<evidence type="ECO:0000313" key="2">
    <source>
        <dbReference type="EMBL" id="CAL1577211.1"/>
    </source>
</evidence>
<gene>
    <name evidence="2" type="ORF">KC01_LOCUS8588</name>
</gene>
<feature type="region of interest" description="Disordered" evidence="1">
    <location>
        <begin position="1"/>
        <end position="107"/>
    </location>
</feature>
<protein>
    <submittedName>
        <fullName evidence="2">Uncharacterized protein</fullName>
    </submittedName>
</protein>